<evidence type="ECO:0000256" key="1">
    <source>
        <dbReference type="SAM" id="SignalP"/>
    </source>
</evidence>
<evidence type="ECO:0000313" key="3">
    <source>
        <dbReference type="Proteomes" id="UP001064087"/>
    </source>
</evidence>
<dbReference type="RefSeq" id="WP_263049065.1">
    <property type="nucleotide sequence ID" value="NZ_CP106738.1"/>
</dbReference>
<keyword evidence="2" id="KW-0449">Lipoprotein</keyword>
<feature type="signal peptide" evidence="1">
    <location>
        <begin position="1"/>
        <end position="17"/>
    </location>
</feature>
<dbReference type="PROSITE" id="PS51257">
    <property type="entry name" value="PROKAR_LIPOPROTEIN"/>
    <property type="match status" value="1"/>
</dbReference>
<evidence type="ECO:0000313" key="2">
    <source>
        <dbReference type="EMBL" id="UXX85021.1"/>
    </source>
</evidence>
<sequence>MRTVVCAVALVALAACGVDGPPERPTVATTTTVGVGDSGVNTGTKVSVFSGKVTMGVGVGL</sequence>
<feature type="chain" id="PRO_5045622355" evidence="1">
    <location>
        <begin position="18"/>
        <end position="61"/>
    </location>
</feature>
<reference evidence="2" key="1">
    <citation type="submission" date="2022-10" db="EMBL/GenBank/DDBJ databases">
        <title>Roseovarius pelagicus sp. nov., isolated from Arctic seawater.</title>
        <authorList>
            <person name="Hong Y.W."/>
            <person name="Hwang C.Y."/>
        </authorList>
    </citation>
    <scope>NUCLEOTIDE SEQUENCE</scope>
    <source>
        <strain evidence="2">HL-MP18</strain>
    </source>
</reference>
<proteinExistence type="predicted"/>
<accession>A0ABY6DFU3</accession>
<dbReference type="Proteomes" id="UP001064087">
    <property type="component" value="Chromosome"/>
</dbReference>
<organism evidence="2 3">
    <name type="scientific">Roseovarius pelagicus</name>
    <dbReference type="NCBI Taxonomy" id="2980108"/>
    <lineage>
        <taxon>Bacteria</taxon>
        <taxon>Pseudomonadati</taxon>
        <taxon>Pseudomonadota</taxon>
        <taxon>Alphaproteobacteria</taxon>
        <taxon>Rhodobacterales</taxon>
        <taxon>Roseobacteraceae</taxon>
        <taxon>Roseovarius</taxon>
    </lineage>
</organism>
<keyword evidence="3" id="KW-1185">Reference proteome</keyword>
<keyword evidence="1" id="KW-0732">Signal</keyword>
<dbReference type="EMBL" id="CP106738">
    <property type="protein sequence ID" value="UXX85021.1"/>
    <property type="molecule type" value="Genomic_DNA"/>
</dbReference>
<gene>
    <name evidence="2" type="ORF">N7U68_10425</name>
</gene>
<protein>
    <submittedName>
        <fullName evidence="2">Lipoprotein</fullName>
    </submittedName>
</protein>
<name>A0ABY6DFU3_9RHOB</name>